<accession>A0AAN5Z4Y0</accession>
<feature type="region of interest" description="Disordered" evidence="1">
    <location>
        <begin position="86"/>
        <end position="112"/>
    </location>
</feature>
<evidence type="ECO:0000313" key="2">
    <source>
        <dbReference type="EMBL" id="KAF5232955.1"/>
    </source>
</evidence>
<protein>
    <submittedName>
        <fullName evidence="2">Uncharacterized protein</fullName>
    </submittedName>
</protein>
<gene>
    <name evidence="2" type="ORF">FAUST_8443</name>
</gene>
<dbReference type="AlphaFoldDB" id="A0AAN5Z4Y0"/>
<keyword evidence="3" id="KW-1185">Reference proteome</keyword>
<reference evidence="2 3" key="1">
    <citation type="submission" date="2020-02" db="EMBL/GenBank/DDBJ databases">
        <title>Identification and distribution of gene clusters putatively required for synthesis of sphingolipid metabolism inhibitors in phylogenetically diverse species of the filamentous fungus Fusarium.</title>
        <authorList>
            <person name="Kim H.-S."/>
            <person name="Busman M."/>
            <person name="Brown D.W."/>
            <person name="Divon H."/>
            <person name="Uhlig S."/>
            <person name="Proctor R.H."/>
        </authorList>
    </citation>
    <scope>NUCLEOTIDE SEQUENCE [LARGE SCALE GENOMIC DNA]</scope>
    <source>
        <strain evidence="2 3">NRRL 2903</strain>
    </source>
</reference>
<dbReference type="Proteomes" id="UP000537989">
    <property type="component" value="Unassembled WGS sequence"/>
</dbReference>
<feature type="compositionally biased region" description="Polar residues" evidence="1">
    <location>
        <begin position="95"/>
        <end position="112"/>
    </location>
</feature>
<feature type="region of interest" description="Disordered" evidence="1">
    <location>
        <begin position="24"/>
        <end position="65"/>
    </location>
</feature>
<evidence type="ECO:0000313" key="3">
    <source>
        <dbReference type="Proteomes" id="UP000537989"/>
    </source>
</evidence>
<dbReference type="EMBL" id="JAAMOD010000267">
    <property type="protein sequence ID" value="KAF5232955.1"/>
    <property type="molecule type" value="Genomic_DNA"/>
</dbReference>
<comment type="caution">
    <text evidence="2">The sequence shown here is derived from an EMBL/GenBank/DDBJ whole genome shotgun (WGS) entry which is preliminary data.</text>
</comment>
<feature type="compositionally biased region" description="Basic and acidic residues" evidence="1">
    <location>
        <begin position="43"/>
        <end position="52"/>
    </location>
</feature>
<proteinExistence type="predicted"/>
<evidence type="ECO:0000256" key="1">
    <source>
        <dbReference type="SAM" id="MobiDB-lite"/>
    </source>
</evidence>
<organism evidence="2 3">
    <name type="scientific">Fusarium austroamericanum</name>
    <dbReference type="NCBI Taxonomy" id="282268"/>
    <lineage>
        <taxon>Eukaryota</taxon>
        <taxon>Fungi</taxon>
        <taxon>Dikarya</taxon>
        <taxon>Ascomycota</taxon>
        <taxon>Pezizomycotina</taxon>
        <taxon>Sordariomycetes</taxon>
        <taxon>Hypocreomycetidae</taxon>
        <taxon>Hypocreales</taxon>
        <taxon>Nectriaceae</taxon>
        <taxon>Fusarium</taxon>
    </lineage>
</organism>
<sequence>MCSVYDPRVYDILSRWSFGPAKDVSAPSYPQDQRPVSRVTASSDDRSQHSELTKSGNNHTYRRYSSAGNELPTFDVDWPEEKAGAIPSSLDLQKPPTTKQATSHHSSTQMWPSPFTNPEVLRVIGYRTIFGRGYDEKNEFWPKESKDNANHLGGKSAAYTIEHPSLQCLIPFIVPLSVGAWSNLSNLHLGFPGEGPGFIGESDPLAEDLRGSVQVRMIFANNGKNVVRIKAGRFVTSPKALLVPVDNVWHGLLNIEL</sequence>
<name>A0AAN5Z4Y0_FUSAU</name>